<keyword evidence="11" id="KW-1003">Cell membrane</keyword>
<dbReference type="InterPro" id="IPR045083">
    <property type="entry name" value="ATP_synth_F0_asu_bact/mt"/>
</dbReference>
<reference evidence="14" key="1">
    <citation type="journal article" date="2022" name="Int. J. Syst. Evol. Microbiol.">
        <title>Cellulosimicrobium protaetiae sp. nov., isolated from the gut of the larva of Protaetia brevitarsis seulensis.</title>
        <authorList>
            <person name="Le Han H."/>
            <person name="Nguyen T.T.H."/>
            <person name="Li Z."/>
            <person name="Shin N.R."/>
            <person name="Kim S.G."/>
        </authorList>
    </citation>
    <scope>NUCLEOTIDE SEQUENCE [LARGE SCALE GENOMIC DNA]</scope>
    <source>
        <strain evidence="14">BI34</strain>
    </source>
</reference>
<feature type="transmembrane region" description="Helical" evidence="11">
    <location>
        <begin position="197"/>
        <end position="220"/>
    </location>
</feature>
<comment type="subcellular location">
    <subcellularLocation>
        <location evidence="11 12">Cell membrane</location>
        <topology evidence="11 12">Multi-pass membrane protein</topology>
    </subcellularLocation>
    <subcellularLocation>
        <location evidence="1">Membrane</location>
        <topology evidence="1">Multi-pass membrane protein</topology>
    </subcellularLocation>
</comment>
<gene>
    <name evidence="11 13" type="primary">atpB</name>
    <name evidence="13" type="ORF">FIC82_008155</name>
</gene>
<comment type="function">
    <text evidence="11 12">Key component of the proton channel; it plays a direct role in the translocation of protons across the membrane.</text>
</comment>
<dbReference type="InterPro" id="IPR000568">
    <property type="entry name" value="ATP_synth_F0_asu"/>
</dbReference>
<feature type="transmembrane region" description="Helical" evidence="11">
    <location>
        <begin position="101"/>
        <end position="126"/>
    </location>
</feature>
<dbReference type="Gene3D" id="1.20.120.220">
    <property type="entry name" value="ATP synthase, F0 complex, subunit A"/>
    <property type="match status" value="1"/>
</dbReference>
<dbReference type="GO" id="GO:0005886">
    <property type="term" value="C:plasma membrane"/>
    <property type="evidence" value="ECO:0007669"/>
    <property type="project" value="UniProtKB-SubCell"/>
</dbReference>
<keyword evidence="4 11" id="KW-0138">CF(0)</keyword>
<keyword evidence="6 11" id="KW-0375">Hydrogen ion transport</keyword>
<evidence type="ECO:0000256" key="10">
    <source>
        <dbReference type="ARBA" id="ARBA00023310"/>
    </source>
</evidence>
<evidence type="ECO:0000256" key="1">
    <source>
        <dbReference type="ARBA" id="ARBA00004141"/>
    </source>
</evidence>
<dbReference type="CDD" id="cd00310">
    <property type="entry name" value="ATP-synt_Fo_a_6"/>
    <property type="match status" value="1"/>
</dbReference>
<dbReference type="Pfam" id="PF00119">
    <property type="entry name" value="ATP-synt_A"/>
    <property type="match status" value="1"/>
</dbReference>
<dbReference type="PANTHER" id="PTHR11410">
    <property type="entry name" value="ATP SYNTHASE SUBUNIT A"/>
    <property type="match status" value="1"/>
</dbReference>
<evidence type="ECO:0000256" key="12">
    <source>
        <dbReference type="RuleBase" id="RU000483"/>
    </source>
</evidence>
<evidence type="ECO:0000256" key="2">
    <source>
        <dbReference type="ARBA" id="ARBA00006810"/>
    </source>
</evidence>
<evidence type="ECO:0000256" key="11">
    <source>
        <dbReference type="HAMAP-Rule" id="MF_01393"/>
    </source>
</evidence>
<dbReference type="AlphaFoldDB" id="A0A6M5UMD6"/>
<evidence type="ECO:0000256" key="8">
    <source>
        <dbReference type="ARBA" id="ARBA00023065"/>
    </source>
</evidence>
<name>A0A6M5UMD6_9MICO</name>
<dbReference type="Proteomes" id="UP000451354">
    <property type="component" value="Chromosome"/>
</dbReference>
<evidence type="ECO:0000313" key="14">
    <source>
        <dbReference type="Proteomes" id="UP000451354"/>
    </source>
</evidence>
<evidence type="ECO:0000256" key="9">
    <source>
        <dbReference type="ARBA" id="ARBA00023136"/>
    </source>
</evidence>
<dbReference type="SUPFAM" id="SSF81336">
    <property type="entry name" value="F1F0 ATP synthase subunit A"/>
    <property type="match status" value="1"/>
</dbReference>
<feature type="transmembrane region" description="Helical" evidence="11">
    <location>
        <begin position="44"/>
        <end position="63"/>
    </location>
</feature>
<evidence type="ECO:0000256" key="4">
    <source>
        <dbReference type="ARBA" id="ARBA00022547"/>
    </source>
</evidence>
<dbReference type="PRINTS" id="PR00123">
    <property type="entry name" value="ATPASEA"/>
</dbReference>
<dbReference type="GO" id="GO:0046933">
    <property type="term" value="F:proton-transporting ATP synthase activity, rotational mechanism"/>
    <property type="evidence" value="ECO:0007669"/>
    <property type="project" value="UniProtKB-UniRule"/>
</dbReference>
<proteinExistence type="inferred from homology"/>
<evidence type="ECO:0000256" key="6">
    <source>
        <dbReference type="ARBA" id="ARBA00022781"/>
    </source>
</evidence>
<keyword evidence="8 11" id="KW-0406">Ion transport</keyword>
<dbReference type="HAMAP" id="MF_01393">
    <property type="entry name" value="ATP_synth_a_bact"/>
    <property type="match status" value="1"/>
</dbReference>
<sequence length="271" mass="29877">MSTLATPVLLAASESEGGFHAPSIADFFPPAILFEGTIFQIDRIWIIRVVATIVLLAIFVFAARRARLVPGRLQNAIEMLIDFVRVQIVEEIMGKETARRFVPMIATIFFAVLAFNITSVIPFLNLAGTSRIGLPIVLALWVFVTYWAVGIRKHGLGGYLKNNLFPPGIPWPIYLIVTPIELLQILIIRPASLAIRLAANMIAGHIMLVLCFAATQYFVFEAVPAMKAFGALTLVGGFAITLFEILVAFLQAYIFALLAAVYINMSLEEEH</sequence>
<keyword evidence="9 11" id="KW-0472">Membrane</keyword>
<dbReference type="InterPro" id="IPR035908">
    <property type="entry name" value="F0_ATP_A_sf"/>
</dbReference>
<keyword evidence="3 11" id="KW-0813">Transport</keyword>
<dbReference type="OrthoDB" id="9809130at2"/>
<feature type="transmembrane region" description="Helical" evidence="11">
    <location>
        <begin position="132"/>
        <end position="150"/>
    </location>
</feature>
<keyword evidence="7 11" id="KW-1133">Transmembrane helix</keyword>
<keyword evidence="14" id="KW-1185">Reference proteome</keyword>
<keyword evidence="5 11" id="KW-0812">Transmembrane</keyword>
<organism evidence="13 14">
    <name type="scientific">Cellulosimicrobium protaetiae</name>
    <dbReference type="NCBI Taxonomy" id="2587808"/>
    <lineage>
        <taxon>Bacteria</taxon>
        <taxon>Bacillati</taxon>
        <taxon>Actinomycetota</taxon>
        <taxon>Actinomycetes</taxon>
        <taxon>Micrococcales</taxon>
        <taxon>Promicromonosporaceae</taxon>
        <taxon>Cellulosimicrobium</taxon>
    </lineage>
</organism>
<feature type="transmembrane region" description="Helical" evidence="11">
    <location>
        <begin position="232"/>
        <end position="263"/>
    </location>
</feature>
<evidence type="ECO:0000256" key="7">
    <source>
        <dbReference type="ARBA" id="ARBA00022989"/>
    </source>
</evidence>
<evidence type="ECO:0000256" key="5">
    <source>
        <dbReference type="ARBA" id="ARBA00022692"/>
    </source>
</evidence>
<dbReference type="GO" id="GO:0045259">
    <property type="term" value="C:proton-transporting ATP synthase complex"/>
    <property type="evidence" value="ECO:0007669"/>
    <property type="project" value="UniProtKB-KW"/>
</dbReference>
<feature type="transmembrane region" description="Helical" evidence="11">
    <location>
        <begin position="171"/>
        <end position="191"/>
    </location>
</feature>
<dbReference type="PROSITE" id="PS00449">
    <property type="entry name" value="ATPASE_A"/>
    <property type="match status" value="1"/>
</dbReference>
<protein>
    <recommendedName>
        <fullName evidence="11 12">ATP synthase subunit a</fullName>
    </recommendedName>
    <alternativeName>
        <fullName evidence="11">ATP synthase F0 sector subunit a</fullName>
    </alternativeName>
    <alternativeName>
        <fullName evidence="11">F-ATPase subunit 6</fullName>
    </alternativeName>
</protein>
<comment type="similarity">
    <text evidence="2 11 12">Belongs to the ATPase A chain family.</text>
</comment>
<accession>A0A6M5UMD6</accession>
<dbReference type="KEGG" id="cprt:FIC82_008155"/>
<evidence type="ECO:0000313" key="13">
    <source>
        <dbReference type="EMBL" id="QJW38328.1"/>
    </source>
</evidence>
<keyword evidence="10 11" id="KW-0066">ATP synthesis</keyword>
<dbReference type="EMBL" id="CP052757">
    <property type="protein sequence ID" value="QJW38328.1"/>
    <property type="molecule type" value="Genomic_DNA"/>
</dbReference>
<dbReference type="PANTHER" id="PTHR11410:SF0">
    <property type="entry name" value="ATP SYNTHASE SUBUNIT A"/>
    <property type="match status" value="1"/>
</dbReference>
<evidence type="ECO:0000256" key="3">
    <source>
        <dbReference type="ARBA" id="ARBA00022448"/>
    </source>
</evidence>
<dbReference type="NCBIfam" id="TIGR01131">
    <property type="entry name" value="ATP_synt_6_or_A"/>
    <property type="match status" value="1"/>
</dbReference>
<dbReference type="InterPro" id="IPR023011">
    <property type="entry name" value="ATP_synth_F0_asu_AS"/>
</dbReference>